<comment type="caution">
    <text evidence="1">The sequence shown here is derived from an EMBL/GenBank/DDBJ whole genome shotgun (WGS) entry which is preliminary data.</text>
</comment>
<dbReference type="SUPFAM" id="SSF55961">
    <property type="entry name" value="Bet v1-like"/>
    <property type="match status" value="1"/>
</dbReference>
<evidence type="ECO:0000313" key="2">
    <source>
        <dbReference type="Proteomes" id="UP000093898"/>
    </source>
</evidence>
<proteinExistence type="predicted"/>
<dbReference type="EMBL" id="LZLC01000106">
    <property type="protein sequence ID" value="OBJ42331.1"/>
    <property type="molecule type" value="Genomic_DNA"/>
</dbReference>
<evidence type="ECO:0000313" key="1">
    <source>
        <dbReference type="EMBL" id="OBJ42331.1"/>
    </source>
</evidence>
<accession>A0A1A3H3X5</accession>
<dbReference type="Proteomes" id="UP000093898">
    <property type="component" value="Unassembled WGS sequence"/>
</dbReference>
<dbReference type="RefSeq" id="WP_064980947.1">
    <property type="nucleotide sequence ID" value="NZ_LZLC01000106.1"/>
</dbReference>
<gene>
    <name evidence="1" type="ORF">A5630_21145</name>
</gene>
<protein>
    <submittedName>
        <fullName evidence="1">Polyketide cyclase</fullName>
    </submittedName>
</protein>
<dbReference type="STRING" id="56689.GCA_001291445_01539"/>
<dbReference type="InterPro" id="IPR023393">
    <property type="entry name" value="START-like_dom_sf"/>
</dbReference>
<sequence length="168" mass="18505">MADNVLDSALTVRRHSTATRQQVWNVIADGWTYSQWVVGNSRMRAVDAVWPAVGSRIQHSIGVWPFVVNDVTEVQDCRPLEELVLLASAGVFGRARIFLRLSDTPTGGCLIEMAEVPVGPPMRWVPDKLALAAVIPRNRECTLRLAAIAERRTTTSDDDSVRPVGESV</sequence>
<dbReference type="Gene3D" id="3.30.530.20">
    <property type="match status" value="1"/>
</dbReference>
<dbReference type="CDD" id="cd07812">
    <property type="entry name" value="SRPBCC"/>
    <property type="match status" value="1"/>
</dbReference>
<name>A0A1A3H3X5_MYCMU</name>
<dbReference type="OrthoDB" id="4483486at2"/>
<organism evidence="1 2">
    <name type="scientific">Mycolicibacterium mucogenicum</name>
    <name type="common">Mycobacterium mucogenicum</name>
    <dbReference type="NCBI Taxonomy" id="56689"/>
    <lineage>
        <taxon>Bacteria</taxon>
        <taxon>Bacillati</taxon>
        <taxon>Actinomycetota</taxon>
        <taxon>Actinomycetes</taxon>
        <taxon>Mycobacteriales</taxon>
        <taxon>Mycobacteriaceae</taxon>
        <taxon>Mycolicibacterium</taxon>
    </lineage>
</organism>
<reference evidence="1 2" key="1">
    <citation type="submission" date="2016-06" db="EMBL/GenBank/DDBJ databases">
        <authorList>
            <person name="Kjaerup R.B."/>
            <person name="Dalgaard T.S."/>
            <person name="Juul-Madsen H.R."/>
        </authorList>
    </citation>
    <scope>NUCLEOTIDE SEQUENCE [LARGE SCALE GENOMIC DNA]</scope>
    <source>
        <strain evidence="1 2">1127319.6</strain>
    </source>
</reference>
<dbReference type="AlphaFoldDB" id="A0A1A3H3X5"/>